<name>A0AAE3LN28_9BACI</name>
<keyword evidence="2" id="KW-0645">Protease</keyword>
<evidence type="ECO:0000256" key="3">
    <source>
        <dbReference type="ARBA" id="ARBA00022801"/>
    </source>
</evidence>
<evidence type="ECO:0000313" key="7">
    <source>
        <dbReference type="Proteomes" id="UP001209318"/>
    </source>
</evidence>
<dbReference type="CDD" id="cd07023">
    <property type="entry name" value="S49_Sppa_N_C"/>
    <property type="match status" value="1"/>
</dbReference>
<accession>A0AAE3LN28</accession>
<protein>
    <submittedName>
        <fullName evidence="6">Signal peptide peptidase SppA</fullName>
    </submittedName>
</protein>
<keyword evidence="7" id="KW-1185">Reference proteome</keyword>
<dbReference type="SUPFAM" id="SSF52096">
    <property type="entry name" value="ClpP/crotonase"/>
    <property type="match status" value="1"/>
</dbReference>
<comment type="similarity">
    <text evidence="1">Belongs to the peptidase S49 family.</text>
</comment>
<feature type="domain" description="Peptidase S49" evidence="5">
    <location>
        <begin position="133"/>
        <end position="282"/>
    </location>
</feature>
<dbReference type="GO" id="GO:0006508">
    <property type="term" value="P:proteolysis"/>
    <property type="evidence" value="ECO:0007669"/>
    <property type="project" value="UniProtKB-KW"/>
</dbReference>
<reference evidence="6" key="1">
    <citation type="submission" date="2022-10" db="EMBL/GenBank/DDBJ databases">
        <title>Description of Fervidibacillus gen. nov. in the family Fervidibacillaceae fam. nov. with two species, Fervidibacillus albus sp. nov., and Fervidibacillus halotolerans sp. nov., isolated from tidal flat sediments.</title>
        <authorList>
            <person name="Kwon K.K."/>
            <person name="Yang S.-H."/>
        </authorList>
    </citation>
    <scope>NUCLEOTIDE SEQUENCE</scope>
    <source>
        <strain evidence="6">JCM 19140</strain>
    </source>
</reference>
<evidence type="ECO:0000256" key="1">
    <source>
        <dbReference type="ARBA" id="ARBA00008683"/>
    </source>
</evidence>
<dbReference type="Pfam" id="PF01343">
    <property type="entry name" value="Peptidase_S49"/>
    <property type="match status" value="1"/>
</dbReference>
<evidence type="ECO:0000313" key="6">
    <source>
        <dbReference type="EMBL" id="MCU9614215.1"/>
    </source>
</evidence>
<dbReference type="RefSeq" id="WP_263073455.1">
    <property type="nucleotide sequence ID" value="NZ_JAOUSF010000003.1"/>
</dbReference>
<dbReference type="Proteomes" id="UP001209318">
    <property type="component" value="Unassembled WGS sequence"/>
</dbReference>
<dbReference type="InterPro" id="IPR047272">
    <property type="entry name" value="S49_SppA_C"/>
</dbReference>
<dbReference type="InterPro" id="IPR029045">
    <property type="entry name" value="ClpP/crotonase-like_dom_sf"/>
</dbReference>
<dbReference type="GO" id="GO:0008236">
    <property type="term" value="F:serine-type peptidase activity"/>
    <property type="evidence" value="ECO:0007669"/>
    <property type="project" value="UniProtKB-KW"/>
</dbReference>
<comment type="caution">
    <text evidence="6">The sequence shown here is derived from an EMBL/GenBank/DDBJ whole genome shotgun (WGS) entry which is preliminary data.</text>
</comment>
<dbReference type="PANTHER" id="PTHR42987:SF7">
    <property type="entry name" value="SIGNAL PEPTIDE PEPTIDASE SPPA-RELATED"/>
    <property type="match status" value="1"/>
</dbReference>
<dbReference type="EMBL" id="JAOUSF010000003">
    <property type="protein sequence ID" value="MCU9614215.1"/>
    <property type="molecule type" value="Genomic_DNA"/>
</dbReference>
<dbReference type="InterPro" id="IPR002142">
    <property type="entry name" value="Peptidase_S49"/>
</dbReference>
<evidence type="ECO:0000259" key="5">
    <source>
        <dbReference type="Pfam" id="PF01343"/>
    </source>
</evidence>
<dbReference type="AlphaFoldDB" id="A0AAE3LN28"/>
<dbReference type="InterPro" id="IPR004635">
    <property type="entry name" value="Pept_S49_SppA"/>
</dbReference>
<evidence type="ECO:0000256" key="2">
    <source>
        <dbReference type="ARBA" id="ARBA00022670"/>
    </source>
</evidence>
<dbReference type="PANTHER" id="PTHR42987">
    <property type="entry name" value="PEPTIDASE S49"/>
    <property type="match status" value="1"/>
</dbReference>
<proteinExistence type="inferred from homology"/>
<dbReference type="NCBIfam" id="TIGR00706">
    <property type="entry name" value="SppA_dom"/>
    <property type="match status" value="1"/>
</dbReference>
<dbReference type="Gene3D" id="3.90.226.10">
    <property type="entry name" value="2-enoyl-CoA Hydratase, Chain A, domain 1"/>
    <property type="match status" value="2"/>
</dbReference>
<organism evidence="6 7">
    <name type="scientific">Perspicuibacillus lycopersici</name>
    <dbReference type="NCBI Taxonomy" id="1325689"/>
    <lineage>
        <taxon>Bacteria</taxon>
        <taxon>Bacillati</taxon>
        <taxon>Bacillota</taxon>
        <taxon>Bacilli</taxon>
        <taxon>Bacillales</taxon>
        <taxon>Bacillaceae</taxon>
        <taxon>Perspicuibacillus</taxon>
    </lineage>
</organism>
<gene>
    <name evidence="6" type="primary">sppA</name>
    <name evidence="6" type="ORF">OEV98_11645</name>
</gene>
<evidence type="ECO:0000256" key="4">
    <source>
        <dbReference type="ARBA" id="ARBA00022825"/>
    </source>
</evidence>
<keyword evidence="4" id="KW-0720">Serine protease</keyword>
<keyword evidence="3" id="KW-0378">Hydrolase</keyword>
<sequence length="336" mass="36404">MNGKRWAALGIAAAVLLVSVVVSAFSSFFLGNGKNSLTALMDSDLPFSEEIVEDGDLQRKIVVLELNGTIQDTGDSDALFSAGGYNHQLFMEKLNAIKDDRTVRGLILKVNSPGGGVVESAEIHDKLVEIIEEKQKPVYISMGSMAASGGYYISAPATKIFASPDTITGSLGVIMESYNYAELAEKLGIDTVTIKSGPYKDIMSGSREMTAEERAILQEMIDNAYNGFVKVIADGREMTEEAVRQIADGRIYDGRQALEIGLIDEFGYLEDAIAAMKKEEKLNNAMVVKYQDSTLGLGSLLSFAAKNITGKDANSALVEALMTQRNSPKLMYLYSE</sequence>